<evidence type="ECO:0000313" key="5">
    <source>
        <dbReference type="WBParaSite" id="TCLT_0000104501-mRNA-1"/>
    </source>
</evidence>
<dbReference type="EMBL" id="UYYF01000109">
    <property type="protein sequence ID" value="VDM96271.1"/>
    <property type="molecule type" value="Genomic_DNA"/>
</dbReference>
<dbReference type="GO" id="GO:0031267">
    <property type="term" value="F:small GTPase binding"/>
    <property type="evidence" value="ECO:0007669"/>
    <property type="project" value="TreeGrafter"/>
</dbReference>
<feature type="domain" description="Alsin helical array" evidence="2">
    <location>
        <begin position="494"/>
        <end position="564"/>
    </location>
</feature>
<dbReference type="InterPro" id="IPR059093">
    <property type="entry name" value="HA_Alsin"/>
</dbReference>
<dbReference type="OrthoDB" id="48314at2759"/>
<dbReference type="SMART" id="SM00698">
    <property type="entry name" value="MORN"/>
    <property type="match status" value="5"/>
</dbReference>
<dbReference type="Gene3D" id="2.20.110.10">
    <property type="entry name" value="Histone H3 K4-specific methyltransferase SET7/9 N-terminal domain"/>
    <property type="match status" value="2"/>
</dbReference>
<dbReference type="GO" id="GO:0005737">
    <property type="term" value="C:cytoplasm"/>
    <property type="evidence" value="ECO:0007669"/>
    <property type="project" value="TreeGrafter"/>
</dbReference>
<evidence type="ECO:0000313" key="4">
    <source>
        <dbReference type="Proteomes" id="UP000276776"/>
    </source>
</evidence>
<dbReference type="AlphaFoldDB" id="A0A0N5CLP9"/>
<proteinExistence type="predicted"/>
<sequence length="669" mass="77797">MICYYFQLKQSARLLLWKAENHANVVSADVKNVCRKLTWTILKRDSWISVAVFNDSVALIEKCDVILFNFPLVWTEVKEENSEYLVRIFNPENEFYIRFKNFESKNKFVSAIRQWRYFNERYRIDNSLERCVIDLPKQRHGNYKFSSDHPNYANCSYSGYWLDGKPHGRGHLVYANSNEYRGNFVDGRVEGFGKMLIALESSEKSSKLVPNLDTENLGKEAKFDMYTGFWLNGLLNGLAHIKFSNGDTYKGYMHNGEKHGFGVLHTSKNGETKVYLGGWCCGMRSGYGVFTDNSTYQEGLFENDRLVHGCLTMPASDGYSELKFEGDFEEKNIIGGKGTLYLNSSERIEGQMTGDIIRGEVRITNAIFSRINTADMTPSLMSFWHESCKSPRNTEWMIDANEKWKEFFRDFLLYDLLIPVHLDNVADISEFVDDQCRTMIWNSLASNIAKIRLGMNEEEIRVTFDENLEKIPEYTAQWCYEYYEMVQQYWNLVEFLRYFHVKAMKHKYHPLHRLVYGLIEVFTGSYGAVGTHQVVYSQAVCELFSILSRIYSIIRLLFNSLPRTLEMFTPVPAHRDHNLGTENTGFQSQEKLYIFLVDLNEYYLFRDLWPINVENINDLDAPLIRATARKKFYHSAIQTLQQISAHFNPASKLAVLIDTFKEIGAVSLF</sequence>
<gene>
    <name evidence="3" type="ORF">TCLT_LOCUS1046</name>
</gene>
<dbReference type="GO" id="GO:0005085">
    <property type="term" value="F:guanyl-nucleotide exchange factor activity"/>
    <property type="evidence" value="ECO:0007669"/>
    <property type="project" value="TreeGrafter"/>
</dbReference>
<keyword evidence="1" id="KW-0677">Repeat</keyword>
<dbReference type="Pfam" id="PF26202">
    <property type="entry name" value="HA_Alsin"/>
    <property type="match status" value="1"/>
</dbReference>
<dbReference type="STRING" id="103827.A0A0N5CLP9"/>
<evidence type="ECO:0000313" key="3">
    <source>
        <dbReference type="EMBL" id="VDM96271.1"/>
    </source>
</evidence>
<dbReference type="SUPFAM" id="SSF82185">
    <property type="entry name" value="Histone H3 K4-specific methyltransferase SET7/9 N-terminal domain"/>
    <property type="match status" value="2"/>
</dbReference>
<dbReference type="PANTHER" id="PTHR46089:SF2">
    <property type="entry name" value="ALSIN HOMOLOG"/>
    <property type="match status" value="1"/>
</dbReference>
<keyword evidence="4" id="KW-1185">Reference proteome</keyword>
<reference evidence="3 4" key="2">
    <citation type="submission" date="2018-11" db="EMBL/GenBank/DDBJ databases">
        <authorList>
            <consortium name="Pathogen Informatics"/>
        </authorList>
    </citation>
    <scope>NUCLEOTIDE SEQUENCE [LARGE SCALE GENOMIC DNA]</scope>
</reference>
<reference evidence="5" key="1">
    <citation type="submission" date="2017-02" db="UniProtKB">
        <authorList>
            <consortium name="WormBaseParasite"/>
        </authorList>
    </citation>
    <scope>IDENTIFICATION</scope>
</reference>
<dbReference type="GO" id="GO:0016197">
    <property type="term" value="P:endosomal transport"/>
    <property type="evidence" value="ECO:0007669"/>
    <property type="project" value="TreeGrafter"/>
</dbReference>
<evidence type="ECO:0000256" key="1">
    <source>
        <dbReference type="ARBA" id="ARBA00022737"/>
    </source>
</evidence>
<dbReference type="PANTHER" id="PTHR46089">
    <property type="entry name" value="ALSIN HOMOLOG"/>
    <property type="match status" value="1"/>
</dbReference>
<organism evidence="5">
    <name type="scientific">Thelazia callipaeda</name>
    <name type="common">Oriental eyeworm</name>
    <name type="synonym">Parasitic nematode</name>
    <dbReference type="NCBI Taxonomy" id="103827"/>
    <lineage>
        <taxon>Eukaryota</taxon>
        <taxon>Metazoa</taxon>
        <taxon>Ecdysozoa</taxon>
        <taxon>Nematoda</taxon>
        <taxon>Chromadorea</taxon>
        <taxon>Rhabditida</taxon>
        <taxon>Spirurina</taxon>
        <taxon>Spiruromorpha</taxon>
        <taxon>Thelazioidea</taxon>
        <taxon>Thelaziidae</taxon>
        <taxon>Thelazia</taxon>
    </lineage>
</organism>
<dbReference type="InterPro" id="IPR003409">
    <property type="entry name" value="MORN"/>
</dbReference>
<accession>A0A0N5CLP9</accession>
<evidence type="ECO:0000259" key="2">
    <source>
        <dbReference type="Pfam" id="PF26202"/>
    </source>
</evidence>
<name>A0A0N5CLP9_THECL</name>
<protein>
    <submittedName>
        <fullName evidence="5">VPS9 domain-containing protein</fullName>
    </submittedName>
</protein>
<dbReference type="Proteomes" id="UP000276776">
    <property type="component" value="Unassembled WGS sequence"/>
</dbReference>
<dbReference type="Pfam" id="PF02493">
    <property type="entry name" value="MORN"/>
    <property type="match status" value="5"/>
</dbReference>
<dbReference type="OMA" id="WHESCKS"/>
<dbReference type="WBParaSite" id="TCLT_0000104501-mRNA-1">
    <property type="protein sequence ID" value="TCLT_0000104501-mRNA-1"/>
    <property type="gene ID" value="TCLT_0000104501"/>
</dbReference>
<dbReference type="InterPro" id="IPR051984">
    <property type="entry name" value="Alsin"/>
</dbReference>